<dbReference type="Pfam" id="PF00817">
    <property type="entry name" value="IMS"/>
    <property type="match status" value="1"/>
</dbReference>
<dbReference type="EMBL" id="JARYZI010000020">
    <property type="protein sequence ID" value="MDH8679902.1"/>
    <property type="molecule type" value="Genomic_DNA"/>
</dbReference>
<keyword evidence="2" id="KW-0479">Metal-binding</keyword>
<organism evidence="4 5">
    <name type="scientific">Fusibacter bizertensis</name>
    <dbReference type="NCBI Taxonomy" id="1488331"/>
    <lineage>
        <taxon>Bacteria</taxon>
        <taxon>Bacillati</taxon>
        <taxon>Bacillota</taxon>
        <taxon>Clostridia</taxon>
        <taxon>Eubacteriales</taxon>
        <taxon>Eubacteriales Family XII. Incertae Sedis</taxon>
        <taxon>Fusibacter</taxon>
    </lineage>
</organism>
<dbReference type="PANTHER" id="PTHR11076">
    <property type="entry name" value="DNA REPAIR POLYMERASE UMUC / TRANSFERASE FAMILY MEMBER"/>
    <property type="match status" value="1"/>
</dbReference>
<keyword evidence="2 4" id="KW-0808">Transferase</keyword>
<dbReference type="RefSeq" id="WP_281095797.1">
    <property type="nucleotide sequence ID" value="NZ_JARYZI010000020.1"/>
</dbReference>
<comment type="function">
    <text evidence="2">Poorly processive, error-prone DNA polymerase involved in untargeted mutagenesis. Copies undamaged DNA at stalled replication forks, which arise in vivo from mismatched or misaligned primer ends. These misaligned primers can be extended by PolIV. Exhibits no 3'-5' exonuclease (proofreading) activity. May be involved in translesional synthesis, in conjunction with the beta clamp from PolIII.</text>
</comment>
<dbReference type="InterPro" id="IPR022880">
    <property type="entry name" value="DNApol_IV"/>
</dbReference>
<evidence type="ECO:0000313" key="4">
    <source>
        <dbReference type="EMBL" id="MDH8679902.1"/>
    </source>
</evidence>
<dbReference type="NCBIfam" id="NF002677">
    <property type="entry name" value="PRK02406.1"/>
    <property type="match status" value="1"/>
</dbReference>
<dbReference type="NCBIfam" id="NF010731">
    <property type="entry name" value="PRK14133.1"/>
    <property type="match status" value="1"/>
</dbReference>
<evidence type="ECO:0000256" key="2">
    <source>
        <dbReference type="HAMAP-Rule" id="MF_01113"/>
    </source>
</evidence>
<sequence>MITNRKIIHFDIDAFFASVEQLDHPEFKGKPLIVGGDSDRSVVSTCSYEARVYGVKSAMSIVVAKKLCPHGIYVYGNMKRYSDISHQIFEWIESQFEMVQRVSIDEAYIDVSDFPSPWEVAREIKKQILSMTGLTVSVGISYNKFLAKLASDWNKPDGIFEIKTSDIPNILLPLPIIKIHGLGKKTCEKLNRIGIFTIEDLYQYPSELLNNIIGESWAKEIVERIHGIDHRPVKEYAQRKSYGKETTLEEDTEDREQIYNILKIYLNKIHKRLEEKGLMAKTLTIKIKYGDFEQFTKSHSLEYHTNDIGILTDTLQSMYDSLSLTKNVRLVGLTFSNFEDIDYKQFNLLELTSSN</sequence>
<dbReference type="PANTHER" id="PTHR11076:SF33">
    <property type="entry name" value="DNA POLYMERASE KAPPA"/>
    <property type="match status" value="1"/>
</dbReference>
<keyword evidence="2" id="KW-0234">DNA repair</keyword>
<evidence type="ECO:0000259" key="3">
    <source>
        <dbReference type="PROSITE" id="PS50173"/>
    </source>
</evidence>
<comment type="subunit">
    <text evidence="2">Monomer.</text>
</comment>
<evidence type="ECO:0000256" key="1">
    <source>
        <dbReference type="ARBA" id="ARBA00010945"/>
    </source>
</evidence>
<proteinExistence type="inferred from homology"/>
<accession>A0ABT6NHP6</accession>
<dbReference type="InterPro" id="IPR017961">
    <property type="entry name" value="DNA_pol_Y-fam_little_finger"/>
</dbReference>
<dbReference type="Gene3D" id="3.30.1490.100">
    <property type="entry name" value="DNA polymerase, Y-family, little finger domain"/>
    <property type="match status" value="1"/>
</dbReference>
<name>A0ABT6NHP6_9FIRM</name>
<keyword evidence="2 4" id="KW-0548">Nucleotidyltransferase</keyword>
<comment type="catalytic activity">
    <reaction evidence="2">
        <text>DNA(n) + a 2'-deoxyribonucleoside 5'-triphosphate = DNA(n+1) + diphosphate</text>
        <dbReference type="Rhea" id="RHEA:22508"/>
        <dbReference type="Rhea" id="RHEA-COMP:17339"/>
        <dbReference type="Rhea" id="RHEA-COMP:17340"/>
        <dbReference type="ChEBI" id="CHEBI:33019"/>
        <dbReference type="ChEBI" id="CHEBI:61560"/>
        <dbReference type="ChEBI" id="CHEBI:173112"/>
        <dbReference type="EC" id="2.7.7.7"/>
    </reaction>
</comment>
<dbReference type="GO" id="GO:0003887">
    <property type="term" value="F:DNA-directed DNA polymerase activity"/>
    <property type="evidence" value="ECO:0007669"/>
    <property type="project" value="UniProtKB-EC"/>
</dbReference>
<comment type="subcellular location">
    <subcellularLocation>
        <location evidence="2">Cytoplasm</location>
    </subcellularLocation>
</comment>
<dbReference type="HAMAP" id="MF_01113">
    <property type="entry name" value="DNApol_IV"/>
    <property type="match status" value="1"/>
</dbReference>
<keyword evidence="2" id="KW-0239">DNA-directed DNA polymerase</keyword>
<keyword evidence="2" id="KW-0460">Magnesium</keyword>
<keyword evidence="5" id="KW-1185">Reference proteome</keyword>
<dbReference type="CDD" id="cd03586">
    <property type="entry name" value="PolY_Pol_IV_kappa"/>
    <property type="match status" value="1"/>
</dbReference>
<keyword evidence="2" id="KW-0515">Mutator protein</keyword>
<feature type="binding site" evidence="2">
    <location>
        <position position="11"/>
    </location>
    <ligand>
        <name>Mg(2+)</name>
        <dbReference type="ChEBI" id="CHEBI:18420"/>
    </ligand>
</feature>
<feature type="domain" description="UmuC" evidence="3">
    <location>
        <begin position="7"/>
        <end position="183"/>
    </location>
</feature>
<dbReference type="Proteomes" id="UP001158045">
    <property type="component" value="Unassembled WGS sequence"/>
</dbReference>
<comment type="similarity">
    <text evidence="1 2">Belongs to the DNA polymerase type-Y family.</text>
</comment>
<reference evidence="4 5" key="1">
    <citation type="submission" date="2023-04" db="EMBL/GenBank/DDBJ databases">
        <title>Fusibacter bizertensis strain WBS, isolated from littoral bottom sediments of the Arctic seas - biochemical and genomic analysis.</title>
        <authorList>
            <person name="Brioukhanov A.L."/>
        </authorList>
    </citation>
    <scope>NUCLEOTIDE SEQUENCE [LARGE SCALE GENOMIC DNA]</scope>
    <source>
        <strain evidence="4 5">WBS</strain>
    </source>
</reference>
<comment type="cofactor">
    <cofactor evidence="2">
        <name>Mg(2+)</name>
        <dbReference type="ChEBI" id="CHEBI:18420"/>
    </cofactor>
    <text evidence="2">Binds 2 magnesium ions per subunit.</text>
</comment>
<dbReference type="PROSITE" id="PS50173">
    <property type="entry name" value="UMUC"/>
    <property type="match status" value="1"/>
</dbReference>
<dbReference type="InterPro" id="IPR043128">
    <property type="entry name" value="Rev_trsase/Diguanyl_cyclase"/>
</dbReference>
<keyword evidence="2" id="KW-0235">DNA replication</keyword>
<keyword evidence="2" id="KW-0963">Cytoplasm</keyword>
<feature type="site" description="Substrate discrimination" evidence="2">
    <location>
        <position position="16"/>
    </location>
</feature>
<dbReference type="Pfam" id="PF11799">
    <property type="entry name" value="IMS_C"/>
    <property type="match status" value="1"/>
</dbReference>
<dbReference type="InterPro" id="IPR036775">
    <property type="entry name" value="DNA_pol_Y-fam_lit_finger_sf"/>
</dbReference>
<dbReference type="InterPro" id="IPR050116">
    <property type="entry name" value="DNA_polymerase-Y"/>
</dbReference>
<dbReference type="InterPro" id="IPR043502">
    <property type="entry name" value="DNA/RNA_pol_sf"/>
</dbReference>
<dbReference type="EC" id="2.7.7.7" evidence="2"/>
<dbReference type="Gene3D" id="3.40.1170.60">
    <property type="match status" value="1"/>
</dbReference>
<dbReference type="SUPFAM" id="SSF56672">
    <property type="entry name" value="DNA/RNA polymerases"/>
    <property type="match status" value="1"/>
</dbReference>
<keyword evidence="2" id="KW-0227">DNA damage</keyword>
<comment type="caution">
    <text evidence="4">The sequence shown here is derived from an EMBL/GenBank/DDBJ whole genome shotgun (WGS) entry which is preliminary data.</text>
</comment>
<feature type="active site" evidence="2">
    <location>
        <position position="106"/>
    </location>
</feature>
<gene>
    <name evidence="2" type="primary">dinB</name>
    <name evidence="4" type="ORF">QE109_17275</name>
</gene>
<dbReference type="SUPFAM" id="SSF100879">
    <property type="entry name" value="Lesion bypass DNA polymerase (Y-family), little finger domain"/>
    <property type="match status" value="1"/>
</dbReference>
<dbReference type="Gene3D" id="1.10.150.20">
    <property type="entry name" value="5' to 3' exonuclease, C-terminal subdomain"/>
    <property type="match status" value="1"/>
</dbReference>
<evidence type="ECO:0000313" key="5">
    <source>
        <dbReference type="Proteomes" id="UP001158045"/>
    </source>
</evidence>
<feature type="binding site" evidence="2">
    <location>
        <position position="105"/>
    </location>
    <ligand>
        <name>Mg(2+)</name>
        <dbReference type="ChEBI" id="CHEBI:18420"/>
    </ligand>
</feature>
<keyword evidence="2" id="KW-0238">DNA-binding</keyword>
<dbReference type="Gene3D" id="3.30.70.270">
    <property type="match status" value="1"/>
</dbReference>
<dbReference type="InterPro" id="IPR001126">
    <property type="entry name" value="UmuC"/>
</dbReference>
<protein>
    <recommendedName>
        <fullName evidence="2">DNA polymerase IV</fullName>
        <shortName evidence="2">Pol IV</shortName>
        <ecNumber evidence="2">2.7.7.7</ecNumber>
    </recommendedName>
</protein>